<comment type="caution">
    <text evidence="1">The sequence shown here is derived from an EMBL/GenBank/DDBJ whole genome shotgun (WGS) entry which is preliminary data.</text>
</comment>
<reference evidence="1" key="1">
    <citation type="submission" date="2021-02" db="EMBL/GenBank/DDBJ databases">
        <authorList>
            <person name="Nowell W R."/>
        </authorList>
    </citation>
    <scope>NUCLEOTIDE SEQUENCE</scope>
</reference>
<proteinExistence type="predicted"/>
<protein>
    <submittedName>
        <fullName evidence="1">Uncharacterized protein</fullName>
    </submittedName>
</protein>
<dbReference type="EMBL" id="CAJNOR010000570">
    <property type="protein sequence ID" value="CAF0950519.1"/>
    <property type="molecule type" value="Genomic_DNA"/>
</dbReference>
<dbReference type="Proteomes" id="UP000663828">
    <property type="component" value="Unassembled WGS sequence"/>
</dbReference>
<evidence type="ECO:0000313" key="1">
    <source>
        <dbReference type="EMBL" id="CAF0950519.1"/>
    </source>
</evidence>
<gene>
    <name evidence="1" type="ORF">XAT740_LOCUS10637</name>
</gene>
<dbReference type="AlphaFoldDB" id="A0A814D5A2"/>
<sequence length="331" mass="37080">MQQPLLYTTVQPQQKINLLQQSTPQTIIGTTASLLGQQQQQQQQARTQISITGIRPLVATVSPSSNTNLLTGQQQIQPITQTIIQQSDSLLQRTFLSPATTTLQQPQIITVNHQSIKTEIGTGSKTLLTTIPSLQQQSQIHSQSKTITKTDDDSSDDIMGNSSLLTTVLATTDDRHTRHITHDDRFLSALALRRRLDHLIKEKRWEGGNMVFQDDAVLALISHAAEERMKCLIEQLRSISQQRASLSVQIEHDEDETMLIPGQGNKRKLEENMNQHAHISSTQSKLISTIKKSRLARSKCQSNLQDLIVLMQDDKQLKRSSLLYLALDKAS</sequence>
<evidence type="ECO:0000313" key="2">
    <source>
        <dbReference type="Proteomes" id="UP000663828"/>
    </source>
</evidence>
<name>A0A814D5A2_ADIRI</name>
<keyword evidence="2" id="KW-1185">Reference proteome</keyword>
<accession>A0A814D5A2</accession>
<organism evidence="1 2">
    <name type="scientific">Adineta ricciae</name>
    <name type="common">Rotifer</name>
    <dbReference type="NCBI Taxonomy" id="249248"/>
    <lineage>
        <taxon>Eukaryota</taxon>
        <taxon>Metazoa</taxon>
        <taxon>Spiralia</taxon>
        <taxon>Gnathifera</taxon>
        <taxon>Rotifera</taxon>
        <taxon>Eurotatoria</taxon>
        <taxon>Bdelloidea</taxon>
        <taxon>Adinetida</taxon>
        <taxon>Adinetidae</taxon>
        <taxon>Adineta</taxon>
    </lineage>
</organism>